<dbReference type="GO" id="GO:0016787">
    <property type="term" value="F:hydrolase activity"/>
    <property type="evidence" value="ECO:0007669"/>
    <property type="project" value="UniProtKB-KW"/>
</dbReference>
<evidence type="ECO:0000259" key="2">
    <source>
        <dbReference type="Pfam" id="PF00144"/>
    </source>
</evidence>
<dbReference type="Proteomes" id="UP000000263">
    <property type="component" value="Chromosome"/>
</dbReference>
<dbReference type="SUPFAM" id="SSF56601">
    <property type="entry name" value="beta-lactamase/transpeptidase-like"/>
    <property type="match status" value="1"/>
</dbReference>
<evidence type="ECO:0000313" key="4">
    <source>
        <dbReference type="Proteomes" id="UP000000263"/>
    </source>
</evidence>
<accession>A7NNN0</accession>
<evidence type="ECO:0000256" key="1">
    <source>
        <dbReference type="ARBA" id="ARBA00022801"/>
    </source>
</evidence>
<dbReference type="EMBL" id="CP000804">
    <property type="protein sequence ID" value="ABU59171.1"/>
    <property type="molecule type" value="Genomic_DNA"/>
</dbReference>
<organism evidence="3 4">
    <name type="scientific">Roseiflexus castenholzii (strain DSM 13941 / HLO8)</name>
    <dbReference type="NCBI Taxonomy" id="383372"/>
    <lineage>
        <taxon>Bacteria</taxon>
        <taxon>Bacillati</taxon>
        <taxon>Chloroflexota</taxon>
        <taxon>Chloroflexia</taxon>
        <taxon>Chloroflexales</taxon>
        <taxon>Roseiflexineae</taxon>
        <taxon>Roseiflexaceae</taxon>
        <taxon>Roseiflexus</taxon>
    </lineage>
</organism>
<gene>
    <name evidence="3" type="ordered locus">Rcas_3117</name>
</gene>
<dbReference type="PANTHER" id="PTHR43283:SF11">
    <property type="entry name" value="BETA-LACTAMASE-RELATED DOMAIN-CONTAINING PROTEIN"/>
    <property type="match status" value="1"/>
</dbReference>
<keyword evidence="4" id="KW-1185">Reference proteome</keyword>
<dbReference type="STRING" id="383372.Rcas_3117"/>
<dbReference type="MEROPS" id="S12.950"/>
<dbReference type="AlphaFoldDB" id="A7NNN0"/>
<dbReference type="HOGENOM" id="CLU_020027_1_1_0"/>
<dbReference type="InterPro" id="IPR012338">
    <property type="entry name" value="Beta-lactam/transpept-like"/>
</dbReference>
<dbReference type="eggNOG" id="COG1680">
    <property type="taxonomic scope" value="Bacteria"/>
</dbReference>
<protein>
    <submittedName>
        <fullName evidence="3">Beta-lactamase</fullName>
    </submittedName>
</protein>
<dbReference type="KEGG" id="rca:Rcas_3117"/>
<dbReference type="Pfam" id="PF00144">
    <property type="entry name" value="Beta-lactamase"/>
    <property type="match status" value="1"/>
</dbReference>
<name>A7NNN0_ROSCS</name>
<proteinExistence type="predicted"/>
<evidence type="ECO:0000313" key="3">
    <source>
        <dbReference type="EMBL" id="ABU59171.1"/>
    </source>
</evidence>
<dbReference type="PANTHER" id="PTHR43283">
    <property type="entry name" value="BETA-LACTAMASE-RELATED"/>
    <property type="match status" value="1"/>
</dbReference>
<dbReference type="Gene3D" id="3.40.710.10">
    <property type="entry name" value="DD-peptidase/beta-lactamase superfamily"/>
    <property type="match status" value="1"/>
</dbReference>
<reference evidence="3 4" key="1">
    <citation type="submission" date="2007-08" db="EMBL/GenBank/DDBJ databases">
        <title>Complete sequence of Roseiflexus castenholzii DSM 13941.</title>
        <authorList>
            <consortium name="US DOE Joint Genome Institute"/>
            <person name="Copeland A."/>
            <person name="Lucas S."/>
            <person name="Lapidus A."/>
            <person name="Barry K."/>
            <person name="Glavina del Rio T."/>
            <person name="Dalin E."/>
            <person name="Tice H."/>
            <person name="Pitluck S."/>
            <person name="Thompson L.S."/>
            <person name="Brettin T."/>
            <person name="Bruce D."/>
            <person name="Detter J.C."/>
            <person name="Han C."/>
            <person name="Tapia R."/>
            <person name="Schmutz J."/>
            <person name="Larimer F."/>
            <person name="Land M."/>
            <person name="Hauser L."/>
            <person name="Kyrpides N."/>
            <person name="Mikhailova N."/>
            <person name="Bryant D.A."/>
            <person name="Hanada S."/>
            <person name="Tsukatani Y."/>
            <person name="Richardson P."/>
        </authorList>
    </citation>
    <scope>NUCLEOTIDE SEQUENCE [LARGE SCALE GENOMIC DNA]</scope>
    <source>
        <strain evidence="4">DSM 13941 / HLO8</strain>
    </source>
</reference>
<sequence>MPAVPVSAIDTIVADAIAQRIFPGAVVRVARDTIVLHNAAYGATTYDAPERIPVTPTTIYDIASLTKMFTATAALRLYEECLIDLEAPVGAYLPAFRAHNVTIRHLLTHTSGLDLRLSTLCRSGRDALLATVYHTLPAHPPGSRVAYTNINSLLLGEIVATVSGQPLDRAIDALICQPLGLRHTMFCPDSALLARIAPTEFDDAWRGRLVHGTVHDESAYALGGVAGHAGLFSTADDLWRFCRAWLPPTPDCAGGSFLQPETIALATTNHTSGLTLACGLGWMLDRPNFMGPAPSGSYGHTGFTGPALVIIPQHRVIIIVLSNRVHPRRSAPRHHAVTAAIVAATLDSITVRHRETLHTLA</sequence>
<dbReference type="InterPro" id="IPR001466">
    <property type="entry name" value="Beta-lactam-related"/>
</dbReference>
<feature type="domain" description="Beta-lactamase-related" evidence="2">
    <location>
        <begin position="10"/>
        <end position="338"/>
    </location>
</feature>
<keyword evidence="1" id="KW-0378">Hydrolase</keyword>
<dbReference type="InterPro" id="IPR050789">
    <property type="entry name" value="Diverse_Enzym_Activities"/>
</dbReference>